<sequence>MKLFFAVCVVALLETVASQCTCQIIPKCFLMKAEMYRAKKNMSTRSIGGKPVETAFVDNDGIYDPECEGNGMFKAVQCNNTEVCWCVNSAGVRRSDKGDKNIKCEPVETIWVRLELKHKPLTTPLDATKLKTGIQNAMLERYNLDKSLVSEVQYDQDGRLIVVDVKKDEKDRVTDLSRATYYLEKDIKVLPLFLKNNPFEVSVEGNKVSMENVLVYYVDEKAPTFTMQRLTGGIIAVIVVVSLIVIAGLLILFFLARRQKAAYTKTQARELEPIS</sequence>
<dbReference type="CDD" id="cd00191">
    <property type="entry name" value="TY"/>
    <property type="match status" value="1"/>
</dbReference>
<dbReference type="PROSITE" id="PS00484">
    <property type="entry name" value="THYROGLOBULIN_1_1"/>
    <property type="match status" value="1"/>
</dbReference>
<keyword evidence="3" id="KW-0472">Membrane</keyword>
<feature type="signal peptide" evidence="4">
    <location>
        <begin position="1"/>
        <end position="18"/>
    </location>
</feature>
<dbReference type="EMBL" id="SRMA01026025">
    <property type="protein sequence ID" value="TRY88726.1"/>
    <property type="molecule type" value="Genomic_DNA"/>
</dbReference>
<keyword evidence="3" id="KW-1133">Transmembrane helix</keyword>
<accession>A0A553QFM3</accession>
<dbReference type="InterPro" id="IPR043406">
    <property type="entry name" value="EPCAM/Trop-2"/>
</dbReference>
<dbReference type="Proteomes" id="UP000316079">
    <property type="component" value="Unassembled WGS sequence"/>
</dbReference>
<feature type="domain" description="Thyroglobulin type-1" evidence="5">
    <location>
        <begin position="25"/>
        <end position="104"/>
    </location>
</feature>
<feature type="chain" id="PRO_5022195479" description="Thyroglobulin type-1 domain-containing protein" evidence="4">
    <location>
        <begin position="19"/>
        <end position="275"/>
    </location>
</feature>
<evidence type="ECO:0000256" key="2">
    <source>
        <dbReference type="PROSITE-ProRule" id="PRU00500"/>
    </source>
</evidence>
<keyword evidence="7" id="KW-1185">Reference proteome</keyword>
<dbReference type="PROSITE" id="PS51162">
    <property type="entry name" value="THYROGLOBULIN_1_2"/>
    <property type="match status" value="1"/>
</dbReference>
<protein>
    <recommendedName>
        <fullName evidence="5">Thyroglobulin type-1 domain-containing protein</fullName>
    </recommendedName>
</protein>
<keyword evidence="4" id="KW-0732">Signal</keyword>
<keyword evidence="3" id="KW-0812">Transmembrane</keyword>
<gene>
    <name evidence="6" type="ORF">DNTS_029664</name>
</gene>
<evidence type="ECO:0000313" key="7">
    <source>
        <dbReference type="Proteomes" id="UP000316079"/>
    </source>
</evidence>
<keyword evidence="1" id="KW-1015">Disulfide bond</keyword>
<comment type="caution">
    <text evidence="2">Lacks conserved residue(s) required for the propagation of feature annotation.</text>
</comment>
<dbReference type="GO" id="GO:0016020">
    <property type="term" value="C:membrane"/>
    <property type="evidence" value="ECO:0007669"/>
    <property type="project" value="InterPro"/>
</dbReference>
<dbReference type="SUPFAM" id="SSF57610">
    <property type="entry name" value="Thyroglobulin type-1 domain"/>
    <property type="match status" value="1"/>
</dbReference>
<reference evidence="6 7" key="1">
    <citation type="journal article" date="2019" name="Sci. Data">
        <title>Hybrid genome assembly and annotation of Danionella translucida.</title>
        <authorList>
            <person name="Kadobianskyi M."/>
            <person name="Schulze L."/>
            <person name="Schuelke M."/>
            <person name="Judkewitz B."/>
        </authorList>
    </citation>
    <scope>NUCLEOTIDE SEQUENCE [LARGE SCALE GENOMIC DNA]</scope>
    <source>
        <strain evidence="6 7">Bolton</strain>
    </source>
</reference>
<evidence type="ECO:0000256" key="1">
    <source>
        <dbReference type="ARBA" id="ARBA00023157"/>
    </source>
</evidence>
<dbReference type="InterPro" id="IPR000716">
    <property type="entry name" value="Thyroglobulin_1"/>
</dbReference>
<dbReference type="InterPro" id="IPR049420">
    <property type="entry name" value="EPCAM-Trop-2_C"/>
</dbReference>
<dbReference type="Gene3D" id="4.10.800.10">
    <property type="entry name" value="Thyroglobulin type-1"/>
    <property type="match status" value="1"/>
</dbReference>
<proteinExistence type="predicted"/>
<comment type="caution">
    <text evidence="6">The sequence shown here is derived from an EMBL/GenBank/DDBJ whole genome shotgun (WGS) entry which is preliminary data.</text>
</comment>
<dbReference type="AlphaFoldDB" id="A0A553QFM3"/>
<dbReference type="PANTHER" id="PTHR14168:SF4">
    <property type="entry name" value="EPITHELIAL CELL ADHESION MOLECULE PRECURSOR"/>
    <property type="match status" value="1"/>
</dbReference>
<evidence type="ECO:0000256" key="4">
    <source>
        <dbReference type="SAM" id="SignalP"/>
    </source>
</evidence>
<dbReference type="STRING" id="623744.A0A553QFM3"/>
<dbReference type="Pfam" id="PF00086">
    <property type="entry name" value="Thyroglobulin_1"/>
    <property type="match status" value="1"/>
</dbReference>
<organism evidence="6 7">
    <name type="scientific">Danionella cerebrum</name>
    <dbReference type="NCBI Taxonomy" id="2873325"/>
    <lineage>
        <taxon>Eukaryota</taxon>
        <taxon>Metazoa</taxon>
        <taxon>Chordata</taxon>
        <taxon>Craniata</taxon>
        <taxon>Vertebrata</taxon>
        <taxon>Euteleostomi</taxon>
        <taxon>Actinopterygii</taxon>
        <taxon>Neopterygii</taxon>
        <taxon>Teleostei</taxon>
        <taxon>Ostariophysi</taxon>
        <taxon>Cypriniformes</taxon>
        <taxon>Danionidae</taxon>
        <taxon>Danioninae</taxon>
        <taxon>Danionella</taxon>
    </lineage>
</organism>
<dbReference type="Pfam" id="PF21283">
    <property type="entry name" value="EPCAM-Trop-2_C"/>
    <property type="match status" value="1"/>
</dbReference>
<dbReference type="PANTHER" id="PTHR14168">
    <property type="entry name" value="TUMOR-ASSOCIATED CALCIUM SIGNAL TRANSDUCER"/>
    <property type="match status" value="1"/>
</dbReference>
<feature type="transmembrane region" description="Helical" evidence="3">
    <location>
        <begin position="230"/>
        <end position="255"/>
    </location>
</feature>
<dbReference type="OrthoDB" id="8953056at2759"/>
<dbReference type="InterPro" id="IPR036857">
    <property type="entry name" value="Thyroglobulin_1_sf"/>
</dbReference>
<dbReference type="SMART" id="SM00211">
    <property type="entry name" value="TY"/>
    <property type="match status" value="1"/>
</dbReference>
<name>A0A553QFM3_9TELE</name>
<evidence type="ECO:0000256" key="3">
    <source>
        <dbReference type="SAM" id="Phobius"/>
    </source>
</evidence>
<evidence type="ECO:0000259" key="5">
    <source>
        <dbReference type="PROSITE" id="PS51162"/>
    </source>
</evidence>
<evidence type="ECO:0000313" key="6">
    <source>
        <dbReference type="EMBL" id="TRY88726.1"/>
    </source>
</evidence>